<evidence type="ECO:0000313" key="2">
    <source>
        <dbReference type="Proteomes" id="UP000062255"/>
    </source>
</evidence>
<protein>
    <submittedName>
        <fullName evidence="1">Uncharacterized protein</fullName>
    </submittedName>
</protein>
<name>A0A0K0X5L4_MYCGD</name>
<dbReference type="EMBL" id="CP012150">
    <property type="protein sequence ID" value="AKS32672.1"/>
    <property type="molecule type" value="Genomic_DNA"/>
</dbReference>
<sequence length="86" mass="9617">MSLRLLDENVVQTVAYKCSITAAFNRSQIEDMKVFVAVKVRRLYVRQRRLSGGLDTPQLKGQIRSGLVDRLPDSRDSPIKSGVGIV</sequence>
<gene>
    <name evidence="1" type="ORF">AFA91_13185</name>
</gene>
<dbReference type="AlphaFoldDB" id="A0A0K0X5L4"/>
<accession>A0A0K0X5L4</accession>
<reference evidence="1 2" key="1">
    <citation type="submission" date="2015-07" db="EMBL/GenBank/DDBJ databases">
        <title>Complete genome sequence of Mycobacterium goodii X7B, a facultative thermophilic biodesulfurizing bacterium.</title>
        <authorList>
            <person name="Yu B."/>
            <person name="Li F."/>
            <person name="Xu P."/>
        </authorList>
    </citation>
    <scope>NUCLEOTIDE SEQUENCE [LARGE SCALE GENOMIC DNA]</scope>
    <source>
        <strain evidence="1 2">X7B</strain>
    </source>
</reference>
<dbReference type="KEGG" id="mgo:AFA91_13185"/>
<organism evidence="1 2">
    <name type="scientific">Mycolicibacterium goodii</name>
    <name type="common">Mycobacterium goodii</name>
    <dbReference type="NCBI Taxonomy" id="134601"/>
    <lineage>
        <taxon>Bacteria</taxon>
        <taxon>Bacillati</taxon>
        <taxon>Actinomycetota</taxon>
        <taxon>Actinomycetes</taxon>
        <taxon>Mycobacteriales</taxon>
        <taxon>Mycobacteriaceae</taxon>
        <taxon>Mycolicibacterium</taxon>
    </lineage>
</organism>
<proteinExistence type="predicted"/>
<evidence type="ECO:0000313" key="1">
    <source>
        <dbReference type="EMBL" id="AKS32672.1"/>
    </source>
</evidence>
<dbReference type="Proteomes" id="UP000062255">
    <property type="component" value="Chromosome"/>
</dbReference>